<evidence type="ECO:0000313" key="4">
    <source>
        <dbReference type="Proteomes" id="UP000199673"/>
    </source>
</evidence>
<gene>
    <name evidence="3" type="ORF">SAMN04489724_0691</name>
</gene>
<dbReference type="EMBL" id="FPBF01000001">
    <property type="protein sequence ID" value="SFT42331.1"/>
    <property type="molecule type" value="Genomic_DNA"/>
</dbReference>
<organism evidence="3 4">
    <name type="scientific">Algoriphagus locisalis</name>
    <dbReference type="NCBI Taxonomy" id="305507"/>
    <lineage>
        <taxon>Bacteria</taxon>
        <taxon>Pseudomonadati</taxon>
        <taxon>Bacteroidota</taxon>
        <taxon>Cytophagia</taxon>
        <taxon>Cytophagales</taxon>
        <taxon>Cyclobacteriaceae</taxon>
        <taxon>Algoriphagus</taxon>
    </lineage>
</organism>
<sequence length="853" mass="100479">MDILYRAPLLQFDITNRKEVARHWQDLLQAIELSSKDLYHAIKGKNPEELSQKEWKTVYRYLLRGKYRATPFGKWAGVGIAKWGAEEYSNSQTLSQHSPILSTSIASEGNSTYWMNPSLQRWGGGWKFWNFDRQEETWRFSRSEDSPYIQRIREISFDKRTINPAILFRPFPELQLHERREVWHYLTESQLLVPERFPYLPEHERKEDQFIHTLFSVPEIHRNKLENLLEEMSQRALPQRRPYLDKLTRRFTEVFDDRFVPLHLLWKLVPYLNDGSDSSQSGTIDLPEYPLIIQDKNKTFDLKTVPKPVRLHKKPFHAQVLFRILDSGNLLIDNMSFNRPFVYGGRFTHHPQIFSYFQQHLQQEVEMISADVLLFESRKTQAIADHRSVADYVINCFSGSSSSVEFDSSQVYIGMNGERFELYIPHLGKRLKPIIQHPLNPEYITHPLCRILWEVAHQDILRPLHYAHPGFLAASYLPQLNWGDIILQPRRWKFGHEWQGKTEEELMGYLQSKGIPQRVLVGKHDQELVLNLSAPSDRYVLLEELSKDREINIFECLWAENECSSNQPISYPQFLYGKSWPLIKSDNVRSHFNLVEGHENKNWISVRIVLSPDYQQHLVSGRLLGLVSEFEERGIRPFYFLYYPISSPEIRFRVKVNEVATYEYATTQLYTYFQEFPEFEQVHPHAYYPESSKYSQEGMGISEELFYQESKLILESAPTSDLEKFSLAVGIGNLLIETSGNPEYWLALLSRLCKGKAYHSLPDPFLRLFDQIAPKKWQEFYGGQVRQHPWINFEDKQGLFLGNHLHMAINRIFWDSAMEKEREVHSVLLCILRRSKFGKKKGSRRNMENFSAL</sequence>
<feature type="domain" description="Lantibiotic dehydratase N-terminal" evidence="1">
    <location>
        <begin position="345"/>
        <end position="541"/>
    </location>
</feature>
<protein>
    <submittedName>
        <fullName evidence="3">Thiopeptide-type bacteriocin biosynthesis domain-containing protein</fullName>
    </submittedName>
</protein>
<dbReference type="Proteomes" id="UP000199673">
    <property type="component" value="Unassembled WGS sequence"/>
</dbReference>
<feature type="domain" description="Thiopeptide-type bacteriocin biosynthesis" evidence="2">
    <location>
        <begin position="603"/>
        <end position="827"/>
    </location>
</feature>
<dbReference type="NCBIfam" id="TIGR03891">
    <property type="entry name" value="thiopep_ocin"/>
    <property type="match status" value="1"/>
</dbReference>
<accession>A0A1I6XWQ2</accession>
<dbReference type="Pfam" id="PF14028">
    <property type="entry name" value="Lant_dehydr_C"/>
    <property type="match status" value="1"/>
</dbReference>
<evidence type="ECO:0000313" key="3">
    <source>
        <dbReference type="EMBL" id="SFT42331.1"/>
    </source>
</evidence>
<dbReference type="AlphaFoldDB" id="A0A1I6XWQ2"/>
<name>A0A1I6XWQ2_9BACT</name>
<evidence type="ECO:0000259" key="2">
    <source>
        <dbReference type="Pfam" id="PF14028"/>
    </source>
</evidence>
<feature type="domain" description="Lantibiotic dehydratase N-terminal" evidence="1">
    <location>
        <begin position="28"/>
        <end position="87"/>
    </location>
</feature>
<reference evidence="4" key="1">
    <citation type="submission" date="2016-10" db="EMBL/GenBank/DDBJ databases">
        <authorList>
            <person name="Varghese N."/>
            <person name="Submissions S."/>
        </authorList>
    </citation>
    <scope>NUCLEOTIDE SEQUENCE [LARGE SCALE GENOMIC DNA]</scope>
    <source>
        <strain evidence="4">DSM 23445</strain>
    </source>
</reference>
<keyword evidence="4" id="KW-1185">Reference proteome</keyword>
<proteinExistence type="predicted"/>
<dbReference type="InterPro" id="IPR006827">
    <property type="entry name" value="Lant_deHydtase_N"/>
</dbReference>
<dbReference type="STRING" id="305507.SAMN04489724_0691"/>
<dbReference type="InterPro" id="IPR023809">
    <property type="entry name" value="Thiopep_bacteriocin_synth_dom"/>
</dbReference>
<dbReference type="OrthoDB" id="1273722at2"/>
<dbReference type="Pfam" id="PF04738">
    <property type="entry name" value="Lant_dehydr_N"/>
    <property type="match status" value="2"/>
</dbReference>
<dbReference type="RefSeq" id="WP_091691297.1">
    <property type="nucleotide sequence ID" value="NZ_FPBF01000001.1"/>
</dbReference>
<evidence type="ECO:0000259" key="1">
    <source>
        <dbReference type="Pfam" id="PF04738"/>
    </source>
</evidence>